<dbReference type="EMBL" id="AYYR01000023">
    <property type="protein sequence ID" value="KRM76533.1"/>
    <property type="molecule type" value="Genomic_DNA"/>
</dbReference>
<organism evidence="1 2">
    <name type="scientific">Secundilactobacillus collinoides DSM 20515 = JCM 1123</name>
    <dbReference type="NCBI Taxonomy" id="1423733"/>
    <lineage>
        <taxon>Bacteria</taxon>
        <taxon>Bacillati</taxon>
        <taxon>Bacillota</taxon>
        <taxon>Bacilli</taxon>
        <taxon>Lactobacillales</taxon>
        <taxon>Lactobacillaceae</taxon>
        <taxon>Secundilactobacillus</taxon>
    </lineage>
</organism>
<accession>A0A0R2BCN5</accession>
<dbReference type="RefSeq" id="WP_054761849.1">
    <property type="nucleotide sequence ID" value="NZ_AYYR01000023.1"/>
</dbReference>
<comment type="caution">
    <text evidence="1">The sequence shown here is derived from an EMBL/GenBank/DDBJ whole genome shotgun (WGS) entry which is preliminary data.</text>
</comment>
<dbReference type="AlphaFoldDB" id="A0A0R2BCN5"/>
<dbReference type="PATRIC" id="fig|1423733.4.peg.1287"/>
<name>A0A0R2BCN5_SECCO</name>
<evidence type="ECO:0000313" key="2">
    <source>
        <dbReference type="Proteomes" id="UP000051845"/>
    </source>
</evidence>
<gene>
    <name evidence="1" type="ORF">FC82_GL001219</name>
</gene>
<evidence type="ECO:0000313" key="1">
    <source>
        <dbReference type="EMBL" id="KRM76533.1"/>
    </source>
</evidence>
<proteinExistence type="predicted"/>
<reference evidence="1 2" key="1">
    <citation type="journal article" date="2015" name="Genome Announc.">
        <title>Expanding the biotechnology potential of lactobacilli through comparative genomics of 213 strains and associated genera.</title>
        <authorList>
            <person name="Sun Z."/>
            <person name="Harris H.M."/>
            <person name="McCann A."/>
            <person name="Guo C."/>
            <person name="Argimon S."/>
            <person name="Zhang W."/>
            <person name="Yang X."/>
            <person name="Jeffery I.B."/>
            <person name="Cooney J.C."/>
            <person name="Kagawa T.F."/>
            <person name="Liu W."/>
            <person name="Song Y."/>
            <person name="Salvetti E."/>
            <person name="Wrobel A."/>
            <person name="Rasinkangas P."/>
            <person name="Parkhill J."/>
            <person name="Rea M.C."/>
            <person name="O'Sullivan O."/>
            <person name="Ritari J."/>
            <person name="Douillard F.P."/>
            <person name="Paul Ross R."/>
            <person name="Yang R."/>
            <person name="Briner A.E."/>
            <person name="Felis G.E."/>
            <person name="de Vos W.M."/>
            <person name="Barrangou R."/>
            <person name="Klaenhammer T.R."/>
            <person name="Caufield P.W."/>
            <person name="Cui Y."/>
            <person name="Zhang H."/>
            <person name="O'Toole P.W."/>
        </authorList>
    </citation>
    <scope>NUCLEOTIDE SEQUENCE [LARGE SCALE GENOMIC DNA]</scope>
    <source>
        <strain evidence="1 2">DSM 20515</strain>
    </source>
</reference>
<dbReference type="Proteomes" id="UP000051845">
    <property type="component" value="Unassembled WGS sequence"/>
</dbReference>
<protein>
    <submittedName>
        <fullName evidence="1">Uncharacterized protein</fullName>
    </submittedName>
</protein>
<dbReference type="STRING" id="33960.TY91_03885"/>
<sequence length="121" mass="13636">MNQYTINFNNRVTRETVTINYKVILADPEEHKSITQFGNVSYQRFAAPASFFMSGKPALNLIRDIDDAMDAEKYLLCNVNFATSEDEHVLKVPSKADILQIVADHQGQTPQIKVAHQLLLG</sequence>